<accession>A0A845QTI9</accession>
<sequence length="243" mass="28418">MKVLTEAQLRAKHKKEQMENLIVKSNTIITPSAKEYLNEKNIKLVFEDKEHLETTNEEEKETKEEKFTPKYICQYTGGYLEEKPENMTQLYGNELVFKNHPSIIFRGKLDSLQSKILEIQVLAHKDKKTKLIDDLQEILEFVRNILKSEVINQKIEDFNFFGIEETDIREMSHNPKNNLGVDHILPDYKMGELVIGLNSIRSNIREVEIVSISLNRDDIIKSLNRLSSAVYVMMCRYLAGYYK</sequence>
<evidence type="ECO:0000256" key="1">
    <source>
        <dbReference type="ARBA" id="ARBA00022679"/>
    </source>
</evidence>
<dbReference type="InterPro" id="IPR016030">
    <property type="entry name" value="CblAdoTrfase-like"/>
</dbReference>
<dbReference type="Proteomes" id="UP000467132">
    <property type="component" value="Unassembled WGS sequence"/>
</dbReference>
<evidence type="ECO:0000313" key="5">
    <source>
        <dbReference type="EMBL" id="NBI06147.1"/>
    </source>
</evidence>
<dbReference type="GO" id="GO:0005524">
    <property type="term" value="F:ATP binding"/>
    <property type="evidence" value="ECO:0007669"/>
    <property type="project" value="UniProtKB-KW"/>
</dbReference>
<dbReference type="SUPFAM" id="SSF89028">
    <property type="entry name" value="Cobalamin adenosyltransferase-like"/>
    <property type="match status" value="1"/>
</dbReference>
<comment type="caution">
    <text evidence="5">The sequence shown here is derived from an EMBL/GenBank/DDBJ whole genome shotgun (WGS) entry which is preliminary data.</text>
</comment>
<dbReference type="RefSeq" id="WP_160196634.1">
    <property type="nucleotide sequence ID" value="NZ_QXXA01000005.1"/>
</dbReference>
<dbReference type="GO" id="GO:0006580">
    <property type="term" value="P:ethanolamine metabolic process"/>
    <property type="evidence" value="ECO:0007669"/>
    <property type="project" value="InterPro"/>
</dbReference>
<dbReference type="OrthoDB" id="306726at2"/>
<dbReference type="PIRSF" id="PIRSF012294">
    <property type="entry name" value="ATR_EutT"/>
    <property type="match status" value="1"/>
</dbReference>
<keyword evidence="2" id="KW-0547">Nucleotide-binding</keyword>
<feature type="domain" description="Cobalamin adenosyltransferase-like" evidence="4">
    <location>
        <begin position="79"/>
        <end position="235"/>
    </location>
</feature>
<proteinExistence type="predicted"/>
<protein>
    <submittedName>
        <fullName evidence="5">Cobalamin adenosyltransferase</fullName>
    </submittedName>
</protein>
<keyword evidence="6" id="KW-1185">Reference proteome</keyword>
<evidence type="ECO:0000256" key="3">
    <source>
        <dbReference type="ARBA" id="ARBA00022840"/>
    </source>
</evidence>
<dbReference type="InterPro" id="IPR009194">
    <property type="entry name" value="AdoTrfase_EutT"/>
</dbReference>
<dbReference type="GO" id="GO:0009236">
    <property type="term" value="P:cobalamin biosynthetic process"/>
    <property type="evidence" value="ECO:0007669"/>
    <property type="project" value="InterPro"/>
</dbReference>
<gene>
    <name evidence="5" type="ORF">D3Z33_04640</name>
</gene>
<dbReference type="InterPro" id="IPR036451">
    <property type="entry name" value="CblAdoTrfase-like_sf"/>
</dbReference>
<organism evidence="5 6">
    <name type="scientific">Senegalia massiliensis</name>
    <dbReference type="NCBI Taxonomy" id="1720316"/>
    <lineage>
        <taxon>Bacteria</taxon>
        <taxon>Bacillati</taxon>
        <taxon>Bacillota</taxon>
        <taxon>Clostridia</taxon>
        <taxon>Eubacteriales</taxon>
        <taxon>Clostridiaceae</taxon>
        <taxon>Senegalia</taxon>
    </lineage>
</organism>
<keyword evidence="3" id="KW-0067">ATP-binding</keyword>
<keyword evidence="1 5" id="KW-0808">Transferase</keyword>
<dbReference type="EMBL" id="QXXA01000005">
    <property type="protein sequence ID" value="NBI06147.1"/>
    <property type="molecule type" value="Genomic_DNA"/>
</dbReference>
<evidence type="ECO:0000256" key="2">
    <source>
        <dbReference type="ARBA" id="ARBA00022741"/>
    </source>
</evidence>
<dbReference type="AlphaFoldDB" id="A0A845QTI9"/>
<reference evidence="5 6" key="1">
    <citation type="submission" date="2018-08" db="EMBL/GenBank/DDBJ databases">
        <title>Murine metabolic-syndrome-specific gut microbial biobank.</title>
        <authorList>
            <person name="Liu C."/>
        </authorList>
    </citation>
    <scope>NUCLEOTIDE SEQUENCE [LARGE SCALE GENOMIC DNA]</scope>
    <source>
        <strain evidence="5 6">583</strain>
    </source>
</reference>
<name>A0A845QTI9_9CLOT</name>
<evidence type="ECO:0000313" key="6">
    <source>
        <dbReference type="Proteomes" id="UP000467132"/>
    </source>
</evidence>
<dbReference type="Pfam" id="PF01923">
    <property type="entry name" value="Cob_adeno_trans"/>
    <property type="match status" value="1"/>
</dbReference>
<dbReference type="GO" id="GO:0008817">
    <property type="term" value="F:corrinoid adenosyltransferase activity"/>
    <property type="evidence" value="ECO:0007669"/>
    <property type="project" value="InterPro"/>
</dbReference>
<dbReference type="Gene3D" id="1.20.1200.10">
    <property type="entry name" value="Cobalamin adenosyltransferase-like"/>
    <property type="match status" value="1"/>
</dbReference>
<evidence type="ECO:0000259" key="4">
    <source>
        <dbReference type="Pfam" id="PF01923"/>
    </source>
</evidence>